<gene>
    <name evidence="1" type="ORF">AV530_013640</name>
</gene>
<evidence type="ECO:0008006" key="3">
    <source>
        <dbReference type="Google" id="ProtNLM"/>
    </source>
</evidence>
<proteinExistence type="predicted"/>
<dbReference type="OrthoDB" id="672793at2759"/>
<evidence type="ECO:0000313" key="2">
    <source>
        <dbReference type="Proteomes" id="UP000190648"/>
    </source>
</evidence>
<dbReference type="EMBL" id="LSYS01002260">
    <property type="protein sequence ID" value="OPJ86483.1"/>
    <property type="molecule type" value="Genomic_DNA"/>
</dbReference>
<sequence length="122" mass="12958">MGAAEGLAEWRKCGGDNRRCCVCRDCWGAGGLAASLLSSARSLARRVLGDIVYEDEERLAFSEDSGDSLPGHLMIVGKKHAARLGLTDGFRMVVDEGPEGRQSVCHVRLPILGGCELSCPPG</sequence>
<evidence type="ECO:0000313" key="1">
    <source>
        <dbReference type="EMBL" id="OPJ86483.1"/>
    </source>
</evidence>
<dbReference type="SUPFAM" id="SSF54197">
    <property type="entry name" value="HIT-like"/>
    <property type="match status" value="1"/>
</dbReference>
<reference evidence="1 2" key="1">
    <citation type="submission" date="2016-02" db="EMBL/GenBank/DDBJ databases">
        <title>Band-tailed pigeon sequencing and assembly.</title>
        <authorList>
            <person name="Soares A.E."/>
            <person name="Novak B.J."/>
            <person name="Rice E.S."/>
            <person name="O'Connell B."/>
            <person name="Chang D."/>
            <person name="Weber S."/>
            <person name="Shapiro B."/>
        </authorList>
    </citation>
    <scope>NUCLEOTIDE SEQUENCE [LARGE SCALE GENOMIC DNA]</scope>
    <source>
        <strain evidence="1">BTP2013</strain>
        <tissue evidence="1">Blood</tissue>
    </source>
</reference>
<dbReference type="Gene3D" id="3.30.428.10">
    <property type="entry name" value="HIT-like"/>
    <property type="match status" value="1"/>
</dbReference>
<organism evidence="1 2">
    <name type="scientific">Patagioenas fasciata monilis</name>
    <dbReference type="NCBI Taxonomy" id="372326"/>
    <lineage>
        <taxon>Eukaryota</taxon>
        <taxon>Metazoa</taxon>
        <taxon>Chordata</taxon>
        <taxon>Craniata</taxon>
        <taxon>Vertebrata</taxon>
        <taxon>Euteleostomi</taxon>
        <taxon>Archelosauria</taxon>
        <taxon>Archosauria</taxon>
        <taxon>Dinosauria</taxon>
        <taxon>Saurischia</taxon>
        <taxon>Theropoda</taxon>
        <taxon>Coelurosauria</taxon>
        <taxon>Aves</taxon>
        <taxon>Neognathae</taxon>
        <taxon>Neoaves</taxon>
        <taxon>Columbimorphae</taxon>
        <taxon>Columbiformes</taxon>
        <taxon>Columbidae</taxon>
        <taxon>Patagioenas</taxon>
    </lineage>
</organism>
<comment type="caution">
    <text evidence="1">The sequence shown here is derived from an EMBL/GenBank/DDBJ whole genome shotgun (WGS) entry which is preliminary data.</text>
</comment>
<dbReference type="InterPro" id="IPR036265">
    <property type="entry name" value="HIT-like_sf"/>
</dbReference>
<accession>A0A1V4KPZ6</accession>
<protein>
    <recommendedName>
        <fullName evidence="3">HINT1</fullName>
    </recommendedName>
</protein>
<dbReference type="STRING" id="372326.A0A1V4KPZ6"/>
<keyword evidence="2" id="KW-1185">Reference proteome</keyword>
<name>A0A1V4KPZ6_PATFA</name>
<dbReference type="InterPro" id="IPR001310">
    <property type="entry name" value="Histidine_triad_HIT"/>
</dbReference>
<dbReference type="AlphaFoldDB" id="A0A1V4KPZ6"/>
<dbReference type="Proteomes" id="UP000190648">
    <property type="component" value="Unassembled WGS sequence"/>
</dbReference>
<dbReference type="PANTHER" id="PTHR23089">
    <property type="entry name" value="HISTIDINE TRIAD HIT PROTEIN"/>
    <property type="match status" value="1"/>
</dbReference>